<keyword evidence="3" id="KW-0479">Metal-binding</keyword>
<evidence type="ECO:0000259" key="6">
    <source>
        <dbReference type="PROSITE" id="PS50878"/>
    </source>
</evidence>
<feature type="domain" description="CCHC-type" evidence="5">
    <location>
        <begin position="84"/>
        <end position="99"/>
    </location>
</feature>
<dbReference type="EMBL" id="CAGA01000174">
    <property type="protein sequence ID" value="CCE34926.1"/>
    <property type="molecule type" value="Genomic_DNA"/>
</dbReference>
<dbReference type="VEuPathDB" id="FungiDB:CPUR_08865"/>
<gene>
    <name evidence="7" type="ORF">CPUR_08865</name>
</gene>
<dbReference type="InterPro" id="IPR000477">
    <property type="entry name" value="RT_dom"/>
</dbReference>
<sequence>MAYLREEALAQTAQEPVDVHVARGTGASVENVTLVVSFLRPVERRWRLFGASHFAVKVKKKNRIPQCDNCWDYHARANCGREKRCRRCGQPGHHDVECRLPPQCANCLGTHMADDKTCALRPMRMNGHFVRMDRKAKAALRQTGAAQHRSLYPRTDSVPPASGPSTGPDANVGRGAASHSAALRLAEAEGYEIILLQEPWTSCRTQPARTLTHPDYEVFSPVHNWEAYEDRPKVVTYVRKTLRNVSQLILGPETSGLLCVRVDGITTINVYRNPGNETQVLDALFETRVPPRTIIAGDFNSRHPSWQPSTNQYGQGDAIADWMDEKRLQLLNEPDVPTHRCGNTIDLAFSNIPGATGQVEDHLHCASDHSTISILVPGPPSKVPPQKLPRVRTPEQLKRYAEVVEQIVRSLDPDPDSAEDLDALAAGLVDALRTAAKVAGTPVQKRATGSAWWTDECRDAHTLLVSARRSEGFEGGILTEDALAEFKRTVKRAKTAYWRAVVADINDPRDLYRVTRWTNRQSAFRPPPIVHDGVTYETSEDKARVLRTALLERRDADDDIRDPWLPLPADRLELPFRTDVTLEEARAACTGAANTTPGVDGIDIKMLKAAWPGIGSLVHTLYERCLQLGHHPLPFKTAETVMIPKAGRRNLSETKSWRPISLLSCLGKGLERLIAQRIAHTAVTSKVLSPQQFGALPKRSATDLTAALLHDVEEALSRKLTCTLVTADVKGAFDAVLRNRLIRRVREQGWPACLVQ</sequence>
<dbReference type="PROSITE" id="PS50158">
    <property type="entry name" value="ZF_CCHC"/>
    <property type="match status" value="1"/>
</dbReference>
<keyword evidence="3" id="KW-0862">Zinc</keyword>
<keyword evidence="2" id="KW-0496">Mitochondrion</keyword>
<dbReference type="GO" id="GO:0003676">
    <property type="term" value="F:nucleic acid binding"/>
    <property type="evidence" value="ECO:0007669"/>
    <property type="project" value="InterPro"/>
</dbReference>
<proteinExistence type="predicted"/>
<accession>M1W6Y0</accession>
<protein>
    <recommendedName>
        <fullName evidence="9">Reverse transcriptase domain-containing protein</fullName>
    </recommendedName>
</protein>
<dbReference type="GO" id="GO:0008270">
    <property type="term" value="F:zinc ion binding"/>
    <property type="evidence" value="ECO:0007669"/>
    <property type="project" value="UniProtKB-KW"/>
</dbReference>
<comment type="subcellular location">
    <subcellularLocation>
        <location evidence="1">Mitochondrion</location>
    </subcellularLocation>
</comment>
<evidence type="ECO:0000256" key="1">
    <source>
        <dbReference type="ARBA" id="ARBA00004173"/>
    </source>
</evidence>
<dbReference type="Pfam" id="PF00078">
    <property type="entry name" value="RVT_1"/>
    <property type="match status" value="1"/>
</dbReference>
<evidence type="ECO:0000256" key="2">
    <source>
        <dbReference type="ARBA" id="ARBA00023128"/>
    </source>
</evidence>
<name>M1W6Y0_CLAP2</name>
<dbReference type="SUPFAM" id="SSF56219">
    <property type="entry name" value="DNase I-like"/>
    <property type="match status" value="1"/>
</dbReference>
<dbReference type="OrthoDB" id="4939572at2759"/>
<dbReference type="SUPFAM" id="SSF56672">
    <property type="entry name" value="DNA/RNA polymerases"/>
    <property type="match status" value="1"/>
</dbReference>
<evidence type="ECO:0000313" key="7">
    <source>
        <dbReference type="EMBL" id="CCE34926.1"/>
    </source>
</evidence>
<evidence type="ECO:0000256" key="3">
    <source>
        <dbReference type="PROSITE-ProRule" id="PRU00047"/>
    </source>
</evidence>
<dbReference type="AlphaFoldDB" id="M1W6Y0"/>
<feature type="region of interest" description="Disordered" evidence="4">
    <location>
        <begin position="140"/>
        <end position="174"/>
    </location>
</feature>
<dbReference type="Gene3D" id="3.60.10.10">
    <property type="entry name" value="Endonuclease/exonuclease/phosphatase"/>
    <property type="match status" value="1"/>
</dbReference>
<evidence type="ECO:0000313" key="8">
    <source>
        <dbReference type="Proteomes" id="UP000016801"/>
    </source>
</evidence>
<dbReference type="PANTHER" id="PTHR33481:SF1">
    <property type="entry name" value="ENDONUCLEASE_EXONUCLEASE_PHOSPHATASE DOMAIN-CONTAINING PROTEIN-RELATED"/>
    <property type="match status" value="1"/>
</dbReference>
<dbReference type="InterPro" id="IPR001878">
    <property type="entry name" value="Znf_CCHC"/>
</dbReference>
<feature type="domain" description="Reverse transcriptase" evidence="6">
    <location>
        <begin position="624"/>
        <end position="756"/>
    </location>
</feature>
<dbReference type="PANTHER" id="PTHR33481">
    <property type="entry name" value="REVERSE TRANSCRIPTASE"/>
    <property type="match status" value="1"/>
</dbReference>
<evidence type="ECO:0008006" key="9">
    <source>
        <dbReference type="Google" id="ProtNLM"/>
    </source>
</evidence>
<dbReference type="GO" id="GO:0005739">
    <property type="term" value="C:mitochondrion"/>
    <property type="evidence" value="ECO:0007669"/>
    <property type="project" value="UniProtKB-SubCell"/>
</dbReference>
<dbReference type="PROSITE" id="PS50878">
    <property type="entry name" value="RT_POL"/>
    <property type="match status" value="1"/>
</dbReference>
<dbReference type="CDD" id="cd01650">
    <property type="entry name" value="RT_nLTR_like"/>
    <property type="match status" value="1"/>
</dbReference>
<dbReference type="InterPro" id="IPR043502">
    <property type="entry name" value="DNA/RNA_pol_sf"/>
</dbReference>
<dbReference type="Proteomes" id="UP000016801">
    <property type="component" value="Unassembled WGS sequence"/>
</dbReference>
<dbReference type="HOGENOM" id="CLU_368421_0_0_1"/>
<dbReference type="InterPro" id="IPR036691">
    <property type="entry name" value="Endo/exonu/phosph_ase_sf"/>
</dbReference>
<comment type="caution">
    <text evidence="7">The sequence shown here is derived from an EMBL/GenBank/DDBJ whole genome shotgun (WGS) entry which is preliminary data.</text>
</comment>
<dbReference type="Pfam" id="PF14529">
    <property type="entry name" value="Exo_endo_phos_2"/>
    <property type="match status" value="1"/>
</dbReference>
<dbReference type="InterPro" id="IPR005135">
    <property type="entry name" value="Endo/exonuclease/phosphatase"/>
</dbReference>
<keyword evidence="3" id="KW-0863">Zinc-finger</keyword>
<evidence type="ECO:0000256" key="4">
    <source>
        <dbReference type="SAM" id="MobiDB-lite"/>
    </source>
</evidence>
<dbReference type="GO" id="GO:0003824">
    <property type="term" value="F:catalytic activity"/>
    <property type="evidence" value="ECO:0007669"/>
    <property type="project" value="InterPro"/>
</dbReference>
<keyword evidence="8" id="KW-1185">Reference proteome</keyword>
<evidence type="ECO:0000259" key="5">
    <source>
        <dbReference type="PROSITE" id="PS50158"/>
    </source>
</evidence>
<dbReference type="eggNOG" id="KOG1075">
    <property type="taxonomic scope" value="Eukaryota"/>
</dbReference>
<reference evidence="7 8" key="1">
    <citation type="journal article" date="2013" name="PLoS Genet.">
        <title>Plant-symbiotic fungi as chemical engineers: Multi-genome analysis of the Clavicipitaceae reveals dynamics of alkaloid loci.</title>
        <authorList>
            <person name="Schardl C.L."/>
            <person name="Young C.A."/>
            <person name="Hesse U."/>
            <person name="Amyotte S.G."/>
            <person name="Andreeva K."/>
            <person name="Calie P.J."/>
            <person name="Fleetwood D.J."/>
            <person name="Haws D.C."/>
            <person name="Moore N."/>
            <person name="Oeser B."/>
            <person name="Panaccione D.G."/>
            <person name="Schweri K.K."/>
            <person name="Voisey C.R."/>
            <person name="Farman M.L."/>
            <person name="Jaromczyk J.W."/>
            <person name="Roe B.A."/>
            <person name="O'Sullivan D.M."/>
            <person name="Scott B."/>
            <person name="Tudzynski P."/>
            <person name="An Z."/>
            <person name="Arnaoudova E.G."/>
            <person name="Bullock C.T."/>
            <person name="Charlton N.D."/>
            <person name="Chen L."/>
            <person name="Cox M."/>
            <person name="Dinkins R.D."/>
            <person name="Florea S."/>
            <person name="Glenn A.E."/>
            <person name="Gordon A."/>
            <person name="Gueldener U."/>
            <person name="Harris D.R."/>
            <person name="Hollin W."/>
            <person name="Jaromczyk J."/>
            <person name="Johnson R.D."/>
            <person name="Khan A.K."/>
            <person name="Leistner E."/>
            <person name="Leuchtmann A."/>
            <person name="Li C."/>
            <person name="Liu J."/>
            <person name="Liu J."/>
            <person name="Liu M."/>
            <person name="Mace W."/>
            <person name="Machado C."/>
            <person name="Nagabhyru P."/>
            <person name="Pan J."/>
            <person name="Schmid J."/>
            <person name="Sugawara K."/>
            <person name="Steiner U."/>
            <person name="Takach J.E."/>
            <person name="Tanaka E."/>
            <person name="Webb J.S."/>
            <person name="Wilson E.V."/>
            <person name="Wiseman J.L."/>
            <person name="Yoshida R."/>
            <person name="Zeng Z."/>
        </authorList>
    </citation>
    <scope>NUCLEOTIDE SEQUENCE [LARGE SCALE GENOMIC DNA]</scope>
    <source>
        <strain evidence="7 8">20.1</strain>
    </source>
</reference>
<organism evidence="7 8">
    <name type="scientific">Claviceps purpurea (strain 20.1)</name>
    <name type="common">Ergot fungus</name>
    <name type="synonym">Sphacelia segetum</name>
    <dbReference type="NCBI Taxonomy" id="1111077"/>
    <lineage>
        <taxon>Eukaryota</taxon>
        <taxon>Fungi</taxon>
        <taxon>Dikarya</taxon>
        <taxon>Ascomycota</taxon>
        <taxon>Pezizomycotina</taxon>
        <taxon>Sordariomycetes</taxon>
        <taxon>Hypocreomycetidae</taxon>
        <taxon>Hypocreales</taxon>
        <taxon>Clavicipitaceae</taxon>
        <taxon>Claviceps</taxon>
    </lineage>
</organism>